<dbReference type="GO" id="GO:0015562">
    <property type="term" value="F:efflux transmembrane transporter activity"/>
    <property type="evidence" value="ECO:0007669"/>
    <property type="project" value="InterPro"/>
</dbReference>
<dbReference type="InterPro" id="IPR051906">
    <property type="entry name" value="TolC-like"/>
</dbReference>
<reference evidence="8 9" key="1">
    <citation type="submission" date="2018-08" db="EMBL/GenBank/DDBJ databases">
        <title>Acidipila sp. 4G-K13, an acidobacterium isolated from forest soil.</title>
        <authorList>
            <person name="Gao Z.-H."/>
            <person name="Qiu L.-H."/>
        </authorList>
    </citation>
    <scope>NUCLEOTIDE SEQUENCE [LARGE SCALE GENOMIC DNA]</scope>
    <source>
        <strain evidence="8 9">4G-K13</strain>
    </source>
</reference>
<evidence type="ECO:0000256" key="1">
    <source>
        <dbReference type="ARBA" id="ARBA00004442"/>
    </source>
</evidence>
<dbReference type="InterPro" id="IPR003423">
    <property type="entry name" value="OMP_efflux"/>
</dbReference>
<dbReference type="PANTHER" id="PTHR30026">
    <property type="entry name" value="OUTER MEMBRANE PROTEIN TOLC"/>
    <property type="match status" value="1"/>
</dbReference>
<keyword evidence="6" id="KW-0472">Membrane</keyword>
<gene>
    <name evidence="8" type="ORF">D0Y96_00785</name>
</gene>
<dbReference type="Proteomes" id="UP000264702">
    <property type="component" value="Unassembled WGS sequence"/>
</dbReference>
<keyword evidence="4" id="KW-1134">Transmembrane beta strand</keyword>
<dbReference type="OrthoDB" id="102194at2"/>
<keyword evidence="9" id="KW-1185">Reference proteome</keyword>
<keyword evidence="5" id="KW-0812">Transmembrane</keyword>
<evidence type="ECO:0000313" key="8">
    <source>
        <dbReference type="EMBL" id="RFU18149.1"/>
    </source>
</evidence>
<evidence type="ECO:0000256" key="7">
    <source>
        <dbReference type="ARBA" id="ARBA00023237"/>
    </source>
</evidence>
<comment type="subcellular location">
    <subcellularLocation>
        <location evidence="1">Cell outer membrane</location>
    </subcellularLocation>
</comment>
<accession>A0A372ITM7</accession>
<dbReference type="Gene3D" id="1.20.1600.10">
    <property type="entry name" value="Outer membrane efflux proteins (OEP)"/>
    <property type="match status" value="1"/>
</dbReference>
<comment type="caution">
    <text evidence="8">The sequence shown here is derived from an EMBL/GenBank/DDBJ whole genome shotgun (WGS) entry which is preliminary data.</text>
</comment>
<dbReference type="GO" id="GO:0009279">
    <property type="term" value="C:cell outer membrane"/>
    <property type="evidence" value="ECO:0007669"/>
    <property type="project" value="UniProtKB-SubCell"/>
</dbReference>
<evidence type="ECO:0000256" key="2">
    <source>
        <dbReference type="ARBA" id="ARBA00007613"/>
    </source>
</evidence>
<protein>
    <submittedName>
        <fullName evidence="8">TolC family protein</fullName>
    </submittedName>
</protein>
<proteinExistence type="inferred from homology"/>
<evidence type="ECO:0000256" key="3">
    <source>
        <dbReference type="ARBA" id="ARBA00022448"/>
    </source>
</evidence>
<evidence type="ECO:0000256" key="4">
    <source>
        <dbReference type="ARBA" id="ARBA00022452"/>
    </source>
</evidence>
<dbReference type="GO" id="GO:0015288">
    <property type="term" value="F:porin activity"/>
    <property type="evidence" value="ECO:0007669"/>
    <property type="project" value="TreeGrafter"/>
</dbReference>
<comment type="similarity">
    <text evidence="2">Belongs to the outer membrane factor (OMF) (TC 1.B.17) family.</text>
</comment>
<keyword evidence="3" id="KW-0813">Transport</keyword>
<dbReference type="PANTHER" id="PTHR30026:SF23">
    <property type="entry name" value="TO APRF-PUTATIVE OUTER MEMBRANE EFFLUX PROTEIN OR SECRETED ALKALINE PHOSPHATASE-RELATED"/>
    <property type="match status" value="1"/>
</dbReference>
<evidence type="ECO:0000313" key="9">
    <source>
        <dbReference type="Proteomes" id="UP000264702"/>
    </source>
</evidence>
<dbReference type="SUPFAM" id="SSF56954">
    <property type="entry name" value="Outer membrane efflux proteins (OEP)"/>
    <property type="match status" value="1"/>
</dbReference>
<dbReference type="AlphaFoldDB" id="A0A372ITM7"/>
<dbReference type="Pfam" id="PF02321">
    <property type="entry name" value="OEP"/>
    <property type="match status" value="1"/>
</dbReference>
<sequence length="626" mass="67622">MLMKRLFTSTLVICSVIGSWQRTVAQTPALNLNLPRSKNPFGPYIPSLVPAASLANSPRIDQLIRDGKLYLSLDDAIRLALENNLDIAISRYNLPIAEADIERTRAGGAFRGVNAGIVQNTPGGGVGGLGSGAPGAGAGGTTGGAGGAGSGASGIVQSTLGAGTAVSSYDPTITGTASIEHYTQPLSNLQIYGVPSLQLNTTGANLTYSQAFPTGTAFSFNFEDTRQTGNSIYNYLNPALNVYYRITFQQQLLAGFGLGPNLRYLRIAKNNRKISDIAFKDQVIATVTQIANMYWDLADAYQDVQVKERSFQFAKETLDRDQRQLELRAIPAMDVTKAGAEMENREQDLTSAKTTLVLQESLIKNALTKNLDDLTLEEIPVVPTERMNLDTDAAAGSTLESLTNEALRDRPELQESTIDLESRNISRSAARNALLPTVSLQGYYGGSGLAGVDNPASGYDSSVPTENSAAIRRAFNNSSPDYLVGLSVRIPLRNRVLKSDQYRSELEYRQSELLIQQQKKQIRIEVRNALYALQQSQARVASARRGCDLAQKTFDISKQEQQLGAGSNAQTLLAQRDLAVAESSLAEAETLYEKSRIELERAVGSTLENHGIAIDDAKQGAVAKTR</sequence>
<keyword evidence="7" id="KW-0998">Cell outer membrane</keyword>
<organism evidence="8 9">
    <name type="scientific">Paracidobacterium acidisoli</name>
    <dbReference type="NCBI Taxonomy" id="2303751"/>
    <lineage>
        <taxon>Bacteria</taxon>
        <taxon>Pseudomonadati</taxon>
        <taxon>Acidobacteriota</taxon>
        <taxon>Terriglobia</taxon>
        <taxon>Terriglobales</taxon>
        <taxon>Acidobacteriaceae</taxon>
        <taxon>Paracidobacterium</taxon>
    </lineage>
</organism>
<dbReference type="EMBL" id="QVQT01000001">
    <property type="protein sequence ID" value="RFU18149.1"/>
    <property type="molecule type" value="Genomic_DNA"/>
</dbReference>
<dbReference type="GO" id="GO:1990281">
    <property type="term" value="C:efflux pump complex"/>
    <property type="evidence" value="ECO:0007669"/>
    <property type="project" value="TreeGrafter"/>
</dbReference>
<evidence type="ECO:0000256" key="6">
    <source>
        <dbReference type="ARBA" id="ARBA00023136"/>
    </source>
</evidence>
<evidence type="ECO:0000256" key="5">
    <source>
        <dbReference type="ARBA" id="ARBA00022692"/>
    </source>
</evidence>
<name>A0A372ITM7_9BACT</name>